<evidence type="ECO:0000259" key="9">
    <source>
        <dbReference type="PROSITE" id="PS50929"/>
    </source>
</evidence>
<evidence type="ECO:0000259" key="8">
    <source>
        <dbReference type="PROSITE" id="PS50893"/>
    </source>
</evidence>
<dbReference type="PANTHER" id="PTHR24221:SF654">
    <property type="entry name" value="ATP-BINDING CASSETTE SUB-FAMILY B MEMBER 6"/>
    <property type="match status" value="1"/>
</dbReference>
<evidence type="ECO:0000256" key="5">
    <source>
        <dbReference type="ARBA" id="ARBA00022989"/>
    </source>
</evidence>
<keyword evidence="2 7" id="KW-0812">Transmembrane</keyword>
<dbReference type="InterPro" id="IPR036640">
    <property type="entry name" value="ABC1_TM_sf"/>
</dbReference>
<dbReference type="InterPro" id="IPR003593">
    <property type="entry name" value="AAA+_ATPase"/>
</dbReference>
<dbReference type="InterPro" id="IPR017871">
    <property type="entry name" value="ABC_transporter-like_CS"/>
</dbReference>
<evidence type="ECO:0000313" key="10">
    <source>
        <dbReference type="EMBL" id="GAA3522400.1"/>
    </source>
</evidence>
<dbReference type="PROSITE" id="PS50929">
    <property type="entry name" value="ABC_TM1F"/>
    <property type="match status" value="1"/>
</dbReference>
<comment type="caution">
    <text evidence="10">The sequence shown here is derived from an EMBL/GenBank/DDBJ whole genome shotgun (WGS) entry which is preliminary data.</text>
</comment>
<feature type="domain" description="ABC transmembrane type-1" evidence="9">
    <location>
        <begin position="420"/>
        <end position="690"/>
    </location>
</feature>
<gene>
    <name evidence="10" type="ORF">GCM10022393_41200</name>
</gene>
<feature type="transmembrane region" description="Helical" evidence="7">
    <location>
        <begin position="419"/>
        <end position="441"/>
    </location>
</feature>
<evidence type="ECO:0000256" key="6">
    <source>
        <dbReference type="ARBA" id="ARBA00023136"/>
    </source>
</evidence>
<dbReference type="InterPro" id="IPR011527">
    <property type="entry name" value="ABC1_TM_dom"/>
</dbReference>
<evidence type="ECO:0000256" key="4">
    <source>
        <dbReference type="ARBA" id="ARBA00022840"/>
    </source>
</evidence>
<dbReference type="EMBL" id="BAABCW010000029">
    <property type="protein sequence ID" value="GAA3522400.1"/>
    <property type="molecule type" value="Genomic_DNA"/>
</dbReference>
<evidence type="ECO:0000256" key="3">
    <source>
        <dbReference type="ARBA" id="ARBA00022741"/>
    </source>
</evidence>
<dbReference type="SUPFAM" id="SSF90123">
    <property type="entry name" value="ABC transporter transmembrane region"/>
    <property type="match status" value="1"/>
</dbReference>
<keyword evidence="11" id="KW-1185">Reference proteome</keyword>
<feature type="transmembrane region" description="Helical" evidence="7">
    <location>
        <begin position="556"/>
        <end position="577"/>
    </location>
</feature>
<feature type="transmembrane region" description="Helical" evidence="7">
    <location>
        <begin position="453"/>
        <end position="474"/>
    </location>
</feature>
<evidence type="ECO:0000313" key="11">
    <source>
        <dbReference type="Proteomes" id="UP001500459"/>
    </source>
</evidence>
<feature type="domain" description="ABC transporter" evidence="8">
    <location>
        <begin position="736"/>
        <end position="968"/>
    </location>
</feature>
<dbReference type="SUPFAM" id="SSF52540">
    <property type="entry name" value="P-loop containing nucleoside triphosphate hydrolases"/>
    <property type="match status" value="1"/>
</dbReference>
<keyword evidence="5 7" id="KW-1133">Transmembrane helix</keyword>
<dbReference type="InterPro" id="IPR039421">
    <property type="entry name" value="Type_1_exporter"/>
</dbReference>
<dbReference type="PROSITE" id="PS00211">
    <property type="entry name" value="ABC_TRANSPORTER_1"/>
    <property type="match status" value="1"/>
</dbReference>
<dbReference type="InterPro" id="IPR022515">
    <property type="entry name" value="NHPM_micro_ABC2"/>
</dbReference>
<name>A0ABP6UWI7_9FLAO</name>
<dbReference type="Pfam" id="PF00005">
    <property type="entry name" value="ABC_tran"/>
    <property type="match status" value="1"/>
</dbReference>
<dbReference type="PANTHER" id="PTHR24221">
    <property type="entry name" value="ATP-BINDING CASSETTE SUB-FAMILY B"/>
    <property type="match status" value="1"/>
</dbReference>
<proteinExistence type="predicted"/>
<dbReference type="InterPro" id="IPR027417">
    <property type="entry name" value="P-loop_NTPase"/>
</dbReference>
<dbReference type="SMART" id="SM00382">
    <property type="entry name" value="AAA"/>
    <property type="match status" value="1"/>
</dbReference>
<dbReference type="Gene3D" id="1.20.1560.10">
    <property type="entry name" value="ABC transporter type 1, transmembrane domain"/>
    <property type="match status" value="1"/>
</dbReference>
<dbReference type="Proteomes" id="UP001500459">
    <property type="component" value="Unassembled WGS sequence"/>
</dbReference>
<evidence type="ECO:0000256" key="1">
    <source>
        <dbReference type="ARBA" id="ARBA00004651"/>
    </source>
</evidence>
<keyword evidence="3" id="KW-0547">Nucleotide-binding</keyword>
<feature type="transmembrane region" description="Helical" evidence="7">
    <location>
        <begin position="527"/>
        <end position="550"/>
    </location>
</feature>
<evidence type="ECO:0000256" key="2">
    <source>
        <dbReference type="ARBA" id="ARBA00022692"/>
    </source>
</evidence>
<protein>
    <submittedName>
        <fullName evidence="10">NHLP bacteriocin export ABC transporter permease/ATPase subunit</fullName>
    </submittedName>
</protein>
<reference evidence="11" key="1">
    <citation type="journal article" date="2019" name="Int. J. Syst. Evol. Microbiol.">
        <title>The Global Catalogue of Microorganisms (GCM) 10K type strain sequencing project: providing services to taxonomists for standard genome sequencing and annotation.</title>
        <authorList>
            <consortium name="The Broad Institute Genomics Platform"/>
            <consortium name="The Broad Institute Genome Sequencing Center for Infectious Disease"/>
            <person name="Wu L."/>
            <person name="Ma J."/>
        </authorList>
    </citation>
    <scope>NUCLEOTIDE SEQUENCE [LARGE SCALE GENOMIC DNA]</scope>
    <source>
        <strain evidence="11">JCM 17106</strain>
    </source>
</reference>
<keyword evidence="4" id="KW-0067">ATP-binding</keyword>
<keyword evidence="6 7" id="KW-0472">Membrane</keyword>
<dbReference type="Gene3D" id="3.40.50.300">
    <property type="entry name" value="P-loop containing nucleotide triphosphate hydrolases"/>
    <property type="match status" value="1"/>
</dbReference>
<accession>A0ABP6UWI7</accession>
<evidence type="ECO:0000256" key="7">
    <source>
        <dbReference type="SAM" id="Phobius"/>
    </source>
</evidence>
<dbReference type="InterPro" id="IPR003439">
    <property type="entry name" value="ABC_transporter-like_ATP-bd"/>
</dbReference>
<comment type="subcellular location">
    <subcellularLocation>
        <location evidence="1">Cell membrane</location>
        <topology evidence="1">Multi-pass membrane protein</topology>
    </subcellularLocation>
</comment>
<dbReference type="Pfam" id="PF00664">
    <property type="entry name" value="ABC_membrane"/>
    <property type="match status" value="1"/>
</dbReference>
<organism evidence="10 11">
    <name type="scientific">Aquimarina addita</name>
    <dbReference type="NCBI Taxonomy" id="870485"/>
    <lineage>
        <taxon>Bacteria</taxon>
        <taxon>Pseudomonadati</taxon>
        <taxon>Bacteroidota</taxon>
        <taxon>Flavobacteriia</taxon>
        <taxon>Flavobacteriales</taxon>
        <taxon>Flavobacteriaceae</taxon>
        <taxon>Aquimarina</taxon>
    </lineage>
</organism>
<dbReference type="NCBIfam" id="TIGR03797">
    <property type="entry name" value="NHLM_micro_ABC2"/>
    <property type="match status" value="1"/>
</dbReference>
<sequence length="971" mass="108837">MFENEKIQMGVDTPLILNDFDRFWMITSGEVDVFYTHIGEDQEYKSPLTHLYSAKKGELLFSLLTQATALGIRLVAVSSSATLLAINKNKLLDISPTFLKQLVDKWILKTVQTVYQINPPRVYQSLEVDQKISLKNEEVGYPSKGLVWCRVLQGEVTKYNGTTLQNRESNHTYPIAVCNELWIQSVRKDTQIEILKTQEVLKDEIYFMLSINDLQNCLYKKLVQNAQEHTIETRQRIKDKIQAEETRLTTALGKLKSIVTNRNTDFINIAALINNTSEETYLYTACKCIGDAVGFHFELPKFEETYESNTTNRLHAIAQASNVRTRKIILRGIWWKEESGHLLAFMKDEKTPIALIQKDATTYLLKNPKTGEEKVVTNEVAETIDPICYMFFYGFSDAMTSVKKIWNFAAQGVKKDSKYLIIAALAGSIIGLLVPILSGVMFDDVIPTADRSLLFEVFIILLMIGVVTAGLQLVQGVLQLRVETKSSINLQAGVMDHLLRLPVSFYKKFTAGDLTNRALSINSIKQILSNTVMTAVLSGAFSFVNLGLLFYYQSSLAWIGVGLAVVAILFITGIGWLKLKYDRQISDTQGELQGFLFEFLSGITKIRITGAERRIFTLWADRFSKLKALGFKSGSYQNYVETFNSSYPLLTNIFFFSFIYYTVTTASTAVGIISVGAFMAFISAFNQFLNDCLKMSMALISSLNIVTLYERVKPILEEIPESSKGSTDPGELAGEIEMNGVSFRYHPDQPLVLKDISFTIKPGEMVAFVGTSGSGKSTVMRLLLGFEEPETGSIYYDGQGYEAMNKDLVRRQIGVVLQNGALMSGSIYKNIVGNSELTLEDAWESARMAGMEEDIKQMPMEMHTVISEGAGTFSGGQRQRLMIARAIAHKPRLLYMDEATSALDNRTQNIVSESLDKLQATRIVIAHRLSTVINADRIYVMDKGSIVESGTYTELMAEQGIFFNLAKRQIA</sequence>
<dbReference type="PROSITE" id="PS50893">
    <property type="entry name" value="ABC_TRANSPORTER_2"/>
    <property type="match status" value="1"/>
</dbReference>